<dbReference type="InterPro" id="IPR012334">
    <property type="entry name" value="Pectin_lyas_fold"/>
</dbReference>
<proteinExistence type="predicted"/>
<sequence>MGSPSQASLLLQKQLKGKTQLINHFLINKSWYNVDLPGYGLWFIGHSSLDALVTGLHYAMVLFLKVDSLLGNDSKEQCSHKLKLDHIPHSVNIVEFGAVGDGKTLNTGAFQNAIIYLNSVADKGGAQLYVPPGSFNLTSHLTLFLRVGCYYP</sequence>
<dbReference type="Pfam" id="PF12708">
    <property type="entry name" value="Pect-lyase_RHGA_epim"/>
    <property type="match status" value="1"/>
</dbReference>
<evidence type="ECO:0000313" key="3">
    <source>
        <dbReference type="Proteomes" id="UP000596660"/>
    </source>
</evidence>
<dbReference type="AlphaFoldDB" id="A0A803NA19"/>
<dbReference type="Gene3D" id="2.160.20.10">
    <property type="entry name" value="Single-stranded right-handed beta-helix, Pectin lyase-like"/>
    <property type="match status" value="1"/>
</dbReference>
<reference evidence="2" key="1">
    <citation type="journal article" date="2017" name="Nature">
        <title>The genome of Chenopodium quinoa.</title>
        <authorList>
            <person name="Jarvis D.E."/>
            <person name="Ho Y.S."/>
            <person name="Lightfoot D.J."/>
            <person name="Schmoeckel S.M."/>
            <person name="Li B."/>
            <person name="Borm T.J.A."/>
            <person name="Ohyanagi H."/>
            <person name="Mineta K."/>
            <person name="Michell C.T."/>
            <person name="Saber N."/>
            <person name="Kharbatia N.M."/>
            <person name="Rupper R.R."/>
            <person name="Sharp A.R."/>
            <person name="Dally N."/>
            <person name="Boughton B.A."/>
            <person name="Woo Y.H."/>
            <person name="Gao G."/>
            <person name="Schijlen E.G.W.M."/>
            <person name="Guo X."/>
            <person name="Momin A.A."/>
            <person name="Negrao S."/>
            <person name="Al-Babili S."/>
            <person name="Gehring C."/>
            <person name="Roessner U."/>
            <person name="Jung C."/>
            <person name="Murphy K."/>
            <person name="Arold S.T."/>
            <person name="Gojobori T."/>
            <person name="van der Linden C.G."/>
            <person name="van Loo E.N."/>
            <person name="Jellen E.N."/>
            <person name="Maughan P.J."/>
            <person name="Tester M."/>
        </authorList>
    </citation>
    <scope>NUCLEOTIDE SEQUENCE [LARGE SCALE GENOMIC DNA]</scope>
    <source>
        <strain evidence="2">cv. PI 614886</strain>
    </source>
</reference>
<reference evidence="2" key="2">
    <citation type="submission" date="2021-03" db="UniProtKB">
        <authorList>
            <consortium name="EnsemblPlants"/>
        </authorList>
    </citation>
    <scope>IDENTIFICATION</scope>
</reference>
<dbReference type="InterPro" id="IPR011050">
    <property type="entry name" value="Pectin_lyase_fold/virulence"/>
</dbReference>
<dbReference type="PANTHER" id="PTHR31339:SF5">
    <property type="entry name" value="HYDROLASE FAMILY 28 PROTEIN, PUTATIVE, EXPRESSED-RELATED"/>
    <property type="match status" value="1"/>
</dbReference>
<organism evidence="2 3">
    <name type="scientific">Chenopodium quinoa</name>
    <name type="common">Quinoa</name>
    <dbReference type="NCBI Taxonomy" id="63459"/>
    <lineage>
        <taxon>Eukaryota</taxon>
        <taxon>Viridiplantae</taxon>
        <taxon>Streptophyta</taxon>
        <taxon>Embryophyta</taxon>
        <taxon>Tracheophyta</taxon>
        <taxon>Spermatophyta</taxon>
        <taxon>Magnoliopsida</taxon>
        <taxon>eudicotyledons</taxon>
        <taxon>Gunneridae</taxon>
        <taxon>Pentapetalae</taxon>
        <taxon>Caryophyllales</taxon>
        <taxon>Chenopodiaceae</taxon>
        <taxon>Chenopodioideae</taxon>
        <taxon>Atripliceae</taxon>
        <taxon>Chenopodium</taxon>
    </lineage>
</organism>
<evidence type="ECO:0000313" key="2">
    <source>
        <dbReference type="EnsemblPlants" id="AUR62042803-RA:cds"/>
    </source>
</evidence>
<dbReference type="Proteomes" id="UP000596660">
    <property type="component" value="Unplaced"/>
</dbReference>
<evidence type="ECO:0000259" key="1">
    <source>
        <dbReference type="Pfam" id="PF12708"/>
    </source>
</evidence>
<dbReference type="Gramene" id="AUR62042803-RA">
    <property type="protein sequence ID" value="AUR62042803-RA:cds"/>
    <property type="gene ID" value="AUR62042803"/>
</dbReference>
<feature type="domain" description="Rhamnogalacturonase A/B/Epimerase-like pectate lyase" evidence="1">
    <location>
        <begin position="91"/>
        <end position="142"/>
    </location>
</feature>
<dbReference type="InterPro" id="IPR024535">
    <property type="entry name" value="RHGA/B-epi-like_pectate_lyase"/>
</dbReference>
<dbReference type="SUPFAM" id="SSF51126">
    <property type="entry name" value="Pectin lyase-like"/>
    <property type="match status" value="1"/>
</dbReference>
<name>A0A803NA19_CHEQI</name>
<dbReference type="InterPro" id="IPR051801">
    <property type="entry name" value="GH28_Enzymes"/>
</dbReference>
<accession>A0A803NA19</accession>
<keyword evidence="3" id="KW-1185">Reference proteome</keyword>
<dbReference type="PANTHER" id="PTHR31339">
    <property type="entry name" value="PECTIN LYASE-RELATED"/>
    <property type="match status" value="1"/>
</dbReference>
<protein>
    <recommendedName>
        <fullName evidence="1">Rhamnogalacturonase A/B/Epimerase-like pectate lyase domain-containing protein</fullName>
    </recommendedName>
</protein>
<dbReference type="EnsemblPlants" id="AUR62042803-RA">
    <property type="protein sequence ID" value="AUR62042803-RA:cds"/>
    <property type="gene ID" value="AUR62042803"/>
</dbReference>